<feature type="chain" id="PRO_5046763153" description="Haem-binding uptake Tiki superfamily ChaN domain-containing protein" evidence="1">
    <location>
        <begin position="22"/>
        <end position="257"/>
    </location>
</feature>
<gene>
    <name evidence="2" type="ORF">RGE70_07150</name>
</gene>
<feature type="signal peptide" evidence="1">
    <location>
        <begin position="1"/>
        <end position="21"/>
    </location>
</feature>
<dbReference type="EMBL" id="CP136522">
    <property type="protein sequence ID" value="WOT06529.1"/>
    <property type="molecule type" value="Genomic_DNA"/>
</dbReference>
<evidence type="ECO:0000256" key="1">
    <source>
        <dbReference type="SAM" id="SignalP"/>
    </source>
</evidence>
<accession>A0ABZ0K1X5</accession>
<evidence type="ECO:0000313" key="2">
    <source>
        <dbReference type="EMBL" id="WOT06529.1"/>
    </source>
</evidence>
<dbReference type="Proteomes" id="UP001529491">
    <property type="component" value="Chromosome"/>
</dbReference>
<name>A0ABZ0K1X5_9GAMM</name>
<reference evidence="2 3" key="1">
    <citation type="submission" date="2023-10" db="EMBL/GenBank/DDBJ databases">
        <title>Complete genome sequence of Shewanella sp. DAU334.</title>
        <authorList>
            <person name="Lee Y.-S."/>
            <person name="Jeong H.-R."/>
            <person name="Hwang E.-J."/>
            <person name="Choi Y.-L."/>
            <person name="Kim G.-D."/>
        </authorList>
    </citation>
    <scope>NUCLEOTIDE SEQUENCE [LARGE SCALE GENOMIC DNA]</scope>
    <source>
        <strain evidence="2 3">DAU334</strain>
    </source>
</reference>
<keyword evidence="1" id="KW-0732">Signal</keyword>
<evidence type="ECO:0000313" key="3">
    <source>
        <dbReference type="Proteomes" id="UP001529491"/>
    </source>
</evidence>
<sequence length="257" mass="28903">MTLLAKTIDLFVFLIPSVSTAIECNTIPAELHSQITSAEANYILIGEMHGTNEAPSRFYDVICNAVKTTPKNIKVGIELLDGQGIVNGSNELLVSSVASSWQWKKHHDGRTSKAIFELLTKLNTLVKNNDVNVFFFDSDNEQRDYFMANNVINNSTENDLIIVLSGDRHNKVIHGNSWDPTSKNMGAFIKDKDKSVFSVHLVIEGGHSWYFDKDCSVHKLEDLNLGDRMDFFPAKQLSGYDFHWRLGKTTASHPRVK</sequence>
<keyword evidence="3" id="KW-1185">Reference proteome</keyword>
<organism evidence="2 3">
    <name type="scientific">Shewanella youngdeokensis</name>
    <dbReference type="NCBI Taxonomy" id="2999068"/>
    <lineage>
        <taxon>Bacteria</taxon>
        <taxon>Pseudomonadati</taxon>
        <taxon>Pseudomonadota</taxon>
        <taxon>Gammaproteobacteria</taxon>
        <taxon>Alteromonadales</taxon>
        <taxon>Shewanellaceae</taxon>
        <taxon>Shewanella</taxon>
    </lineage>
</organism>
<proteinExistence type="predicted"/>
<protein>
    <recommendedName>
        <fullName evidence="4">Haem-binding uptake Tiki superfamily ChaN domain-containing protein</fullName>
    </recommendedName>
</protein>
<dbReference type="RefSeq" id="WP_310470803.1">
    <property type="nucleotide sequence ID" value="NZ_CP136522.1"/>
</dbReference>
<evidence type="ECO:0008006" key="4">
    <source>
        <dbReference type="Google" id="ProtNLM"/>
    </source>
</evidence>